<dbReference type="AlphaFoldDB" id="A0ABD4SSG8"/>
<feature type="domain" description="KilA-N" evidence="1">
    <location>
        <begin position="3"/>
        <end position="133"/>
    </location>
</feature>
<organism evidence="2 3">
    <name type="scientific">Laribacter hongkongensis</name>
    <dbReference type="NCBI Taxonomy" id="168471"/>
    <lineage>
        <taxon>Bacteria</taxon>
        <taxon>Pseudomonadati</taxon>
        <taxon>Pseudomonadota</taxon>
        <taxon>Betaproteobacteria</taxon>
        <taxon>Neisseriales</taxon>
        <taxon>Aquaspirillaceae</taxon>
        <taxon>Laribacter</taxon>
    </lineage>
</organism>
<dbReference type="InterPro" id="IPR018004">
    <property type="entry name" value="KilA/APSES_HTH"/>
</dbReference>
<protein>
    <submittedName>
        <fullName evidence="2">KilA-N domain-containing protein</fullName>
    </submittedName>
</protein>
<evidence type="ECO:0000313" key="2">
    <source>
        <dbReference type="EMBL" id="MCG9026706.1"/>
    </source>
</evidence>
<gene>
    <name evidence="2" type="ORF">LH440_12500</name>
</gene>
<evidence type="ECO:0000259" key="1">
    <source>
        <dbReference type="PROSITE" id="PS51301"/>
    </source>
</evidence>
<dbReference type="SMART" id="SM01252">
    <property type="entry name" value="KilA-N"/>
    <property type="match status" value="1"/>
</dbReference>
<dbReference type="Proteomes" id="UP001200247">
    <property type="component" value="Unassembled WGS sequence"/>
</dbReference>
<accession>A0ABD4SSG8</accession>
<dbReference type="Pfam" id="PF04383">
    <property type="entry name" value="KilA-N"/>
    <property type="match status" value="1"/>
</dbReference>
<proteinExistence type="predicted"/>
<sequence length="202" mass="22569">MTEIIKSEFNGSAIQFTDDGWFNATLAAGRFGKMPFDWLRQRDTVEYLAALAKRAGNSGFLPELNKIKHLDGSSAASRAKLLRLAKKTGFVRARAGSPETGGGTWLHPKLAIVFARWLDVDFAVWCDEQIDTLLRRGQVVVTAGEISHWKELIELERSDAESKAMASAGSRLMLARKKLLPRLATERNRLKSLVQRTLFPLN</sequence>
<dbReference type="InterPro" id="IPR036887">
    <property type="entry name" value="HTH_APSES_sf"/>
</dbReference>
<comment type="caution">
    <text evidence="2">The sequence shown here is derived from an EMBL/GenBank/DDBJ whole genome shotgun (WGS) entry which is preliminary data.</text>
</comment>
<dbReference type="SUPFAM" id="SSF54616">
    <property type="entry name" value="DNA-binding domain of Mlu1-box binding protein MBP1"/>
    <property type="match status" value="1"/>
</dbReference>
<evidence type="ECO:0000313" key="3">
    <source>
        <dbReference type="Proteomes" id="UP001200247"/>
    </source>
</evidence>
<dbReference type="InterPro" id="IPR017880">
    <property type="entry name" value="KilA_N"/>
</dbReference>
<name>A0ABD4SSG8_9NEIS</name>
<reference evidence="2 3" key="1">
    <citation type="submission" date="2021-10" db="EMBL/GenBank/DDBJ databases">
        <title>Whole-genome sequencing analysis of Laribacter hongkongensis: virulence gene profiles, carbohydrate-active enzyme prediction, and antimicrobial resistance characterization.</title>
        <authorList>
            <person name="Yuan P."/>
            <person name="Zhan Y."/>
            <person name="Chen D."/>
        </authorList>
    </citation>
    <scope>NUCLEOTIDE SEQUENCE [LARGE SCALE GENOMIC DNA]</scope>
    <source>
        <strain evidence="2 3">W67</strain>
    </source>
</reference>
<dbReference type="RefSeq" id="WP_239894289.1">
    <property type="nucleotide sequence ID" value="NZ_JAJAXM010000025.1"/>
</dbReference>
<dbReference type="PROSITE" id="PS51301">
    <property type="entry name" value="KILA_N"/>
    <property type="match status" value="1"/>
</dbReference>
<dbReference type="EMBL" id="JAJAXM010000025">
    <property type="protein sequence ID" value="MCG9026706.1"/>
    <property type="molecule type" value="Genomic_DNA"/>
</dbReference>